<sequence>MINAEVAVSHVSASRQRPFRGGAVESDRAGGVFVRYGAAL</sequence>
<dbReference type="AlphaFoldDB" id="A0AAU2W238"/>
<name>A0AAU2W238_9ACTN</name>
<evidence type="ECO:0000313" key="1">
    <source>
        <dbReference type="EMBL" id="WTW73655.1"/>
    </source>
</evidence>
<accession>A0AAU2W238</accession>
<gene>
    <name evidence="1" type="ORF">OG398_38145</name>
</gene>
<organism evidence="1">
    <name type="scientific">Streptomyces sp. NBC_00008</name>
    <dbReference type="NCBI Taxonomy" id="2903610"/>
    <lineage>
        <taxon>Bacteria</taxon>
        <taxon>Bacillati</taxon>
        <taxon>Actinomycetota</taxon>
        <taxon>Actinomycetes</taxon>
        <taxon>Kitasatosporales</taxon>
        <taxon>Streptomycetaceae</taxon>
        <taxon>Streptomyces</taxon>
    </lineage>
</organism>
<protein>
    <submittedName>
        <fullName evidence="1">Uncharacterized protein</fullName>
    </submittedName>
</protein>
<dbReference type="EMBL" id="CP108313">
    <property type="protein sequence ID" value="WTW73655.1"/>
    <property type="molecule type" value="Genomic_DNA"/>
</dbReference>
<proteinExistence type="predicted"/>
<reference evidence="1" key="1">
    <citation type="submission" date="2022-10" db="EMBL/GenBank/DDBJ databases">
        <title>The complete genomes of actinobacterial strains from the NBC collection.</title>
        <authorList>
            <person name="Joergensen T.S."/>
            <person name="Alvarez Arevalo M."/>
            <person name="Sterndorff E.B."/>
            <person name="Faurdal D."/>
            <person name="Vuksanovic O."/>
            <person name="Mourched A.-S."/>
            <person name="Charusanti P."/>
            <person name="Shaw S."/>
            <person name="Blin K."/>
            <person name="Weber T."/>
        </authorList>
    </citation>
    <scope>NUCLEOTIDE SEQUENCE</scope>
    <source>
        <strain evidence="1">NBC_00008</strain>
    </source>
</reference>